<keyword evidence="7 8" id="KW-1133">Transmembrane helix</keyword>
<dbReference type="InterPro" id="IPR050428">
    <property type="entry name" value="TCS_sensor_his_kinase"/>
</dbReference>
<dbReference type="EMBL" id="FMAR01000009">
    <property type="protein sequence ID" value="SCC45312.1"/>
    <property type="molecule type" value="Genomic_DNA"/>
</dbReference>
<dbReference type="CDD" id="cd00082">
    <property type="entry name" value="HisKA"/>
    <property type="match status" value="1"/>
</dbReference>
<evidence type="ECO:0000259" key="9">
    <source>
        <dbReference type="PROSITE" id="PS50109"/>
    </source>
</evidence>
<organism evidence="10 11">
    <name type="scientific">Chitinophaga costaii</name>
    <dbReference type="NCBI Taxonomy" id="1335309"/>
    <lineage>
        <taxon>Bacteria</taxon>
        <taxon>Pseudomonadati</taxon>
        <taxon>Bacteroidota</taxon>
        <taxon>Chitinophagia</taxon>
        <taxon>Chitinophagales</taxon>
        <taxon>Chitinophagaceae</taxon>
        <taxon>Chitinophaga</taxon>
    </lineage>
</organism>
<protein>
    <recommendedName>
        <fullName evidence="2">histidine kinase</fullName>
        <ecNumber evidence="2">2.7.13.3</ecNumber>
    </recommendedName>
</protein>
<evidence type="ECO:0000256" key="4">
    <source>
        <dbReference type="ARBA" id="ARBA00022679"/>
    </source>
</evidence>
<dbReference type="Proteomes" id="UP000242818">
    <property type="component" value="Unassembled WGS sequence"/>
</dbReference>
<comment type="catalytic activity">
    <reaction evidence="1">
        <text>ATP + protein L-histidine = ADP + protein N-phospho-L-histidine.</text>
        <dbReference type="EC" id="2.7.13.3"/>
    </reaction>
</comment>
<dbReference type="Pfam" id="PF00512">
    <property type="entry name" value="HisKA"/>
    <property type="match status" value="1"/>
</dbReference>
<dbReference type="Gene3D" id="6.10.340.10">
    <property type="match status" value="1"/>
</dbReference>
<evidence type="ECO:0000313" key="10">
    <source>
        <dbReference type="EMBL" id="SCC45312.1"/>
    </source>
</evidence>
<dbReference type="Gene3D" id="1.10.287.130">
    <property type="match status" value="1"/>
</dbReference>
<dbReference type="PROSITE" id="PS50109">
    <property type="entry name" value="HIS_KIN"/>
    <property type="match status" value="1"/>
</dbReference>
<dbReference type="InterPro" id="IPR003661">
    <property type="entry name" value="HisK_dim/P_dom"/>
</dbReference>
<dbReference type="SUPFAM" id="SSF47384">
    <property type="entry name" value="Homodimeric domain of signal transducing histidine kinase"/>
    <property type="match status" value="1"/>
</dbReference>
<feature type="domain" description="Histidine kinase" evidence="9">
    <location>
        <begin position="218"/>
        <end position="422"/>
    </location>
</feature>
<dbReference type="EC" id="2.7.13.3" evidence="2"/>
<evidence type="ECO:0000313" key="11">
    <source>
        <dbReference type="Proteomes" id="UP000242818"/>
    </source>
</evidence>
<keyword evidence="5 8" id="KW-0812">Transmembrane</keyword>
<feature type="transmembrane region" description="Helical" evidence="8">
    <location>
        <begin position="133"/>
        <end position="155"/>
    </location>
</feature>
<dbReference type="SMART" id="SM00388">
    <property type="entry name" value="HisKA"/>
    <property type="match status" value="1"/>
</dbReference>
<dbReference type="PANTHER" id="PTHR45436">
    <property type="entry name" value="SENSOR HISTIDINE KINASE YKOH"/>
    <property type="match status" value="1"/>
</dbReference>
<keyword evidence="6 10" id="KW-0418">Kinase</keyword>
<name>A0A1C4EP71_9BACT</name>
<gene>
    <name evidence="10" type="ORF">GA0116948_10977</name>
</gene>
<keyword evidence="8" id="KW-0472">Membrane</keyword>
<evidence type="ECO:0000256" key="5">
    <source>
        <dbReference type="ARBA" id="ARBA00022692"/>
    </source>
</evidence>
<evidence type="ECO:0000256" key="6">
    <source>
        <dbReference type="ARBA" id="ARBA00022777"/>
    </source>
</evidence>
<dbReference type="SUPFAM" id="SSF55874">
    <property type="entry name" value="ATPase domain of HSP90 chaperone/DNA topoisomerase II/histidine kinase"/>
    <property type="match status" value="1"/>
</dbReference>
<dbReference type="GO" id="GO:0005886">
    <property type="term" value="C:plasma membrane"/>
    <property type="evidence" value="ECO:0007669"/>
    <property type="project" value="TreeGrafter"/>
</dbReference>
<evidence type="ECO:0000256" key="2">
    <source>
        <dbReference type="ARBA" id="ARBA00012438"/>
    </source>
</evidence>
<accession>A0A1C4EP71</accession>
<keyword evidence="3" id="KW-0597">Phosphoprotein</keyword>
<dbReference type="InterPro" id="IPR005467">
    <property type="entry name" value="His_kinase_dom"/>
</dbReference>
<keyword evidence="11" id="KW-1185">Reference proteome</keyword>
<evidence type="ECO:0000256" key="3">
    <source>
        <dbReference type="ARBA" id="ARBA00022553"/>
    </source>
</evidence>
<dbReference type="Gene3D" id="3.30.565.10">
    <property type="entry name" value="Histidine kinase-like ATPase, C-terminal domain"/>
    <property type="match status" value="1"/>
</dbReference>
<dbReference type="Pfam" id="PF02518">
    <property type="entry name" value="HATPase_c"/>
    <property type="match status" value="1"/>
</dbReference>
<evidence type="ECO:0000256" key="8">
    <source>
        <dbReference type="SAM" id="Phobius"/>
    </source>
</evidence>
<evidence type="ECO:0000256" key="7">
    <source>
        <dbReference type="ARBA" id="ARBA00022989"/>
    </source>
</evidence>
<dbReference type="AlphaFoldDB" id="A0A1C4EP71"/>
<reference evidence="10 11" key="1">
    <citation type="submission" date="2016-08" db="EMBL/GenBank/DDBJ databases">
        <authorList>
            <person name="Seilhamer J.J."/>
        </authorList>
    </citation>
    <scope>NUCLEOTIDE SEQUENCE [LARGE SCALE GENOMIC DNA]</scope>
    <source>
        <strain evidence="10 11">A37T2</strain>
    </source>
</reference>
<dbReference type="STRING" id="1335309.GA0116948_10977"/>
<keyword evidence="4" id="KW-0808">Transferase</keyword>
<dbReference type="GO" id="GO:0000155">
    <property type="term" value="F:phosphorelay sensor kinase activity"/>
    <property type="evidence" value="ECO:0007669"/>
    <property type="project" value="InterPro"/>
</dbReference>
<dbReference type="RefSeq" id="WP_089713027.1">
    <property type="nucleotide sequence ID" value="NZ_FMAR01000009.1"/>
</dbReference>
<dbReference type="OrthoDB" id="1522504at2"/>
<evidence type="ECO:0000256" key="1">
    <source>
        <dbReference type="ARBA" id="ARBA00000085"/>
    </source>
</evidence>
<sequence length="422" mass="48802">MRLLTKTTLYFSLLLLPLIAGTGFLLYWQLKRQLKHEIDEELNNDSQYWKAYFSAPNADLAVLDIHTQPFDITPLDKTDIKSPFLKDVMLYQEIDHERVPFRQRQEIINIGQQPYLLTLRRSMIEKGDWYRNISMVMFFICVALLGCILLVNWVLSRRIWKPFYATLENMQQLQLDTLALPALPQSSTKEFQRLQAALQQMTTRIHHDFQAMKSLTEDAAHEMQTPLAIAQQQLELLLQDPAIAPEQGHAILQTSEALQRLSRLTNSLLFLAKIENNQYIAAAPIALETIIEKYTQLFDLQLQEQHLSLQFQLKASPPLPLHPILADTLISNLLGNAIKYNMPQGRIFITLDKAACTFRNTSLLPPLPVTNNFERFKKYHAYPNHSNGLGLAIVQRICEAHGWQLTYRYEEGMHVFVVHFVH</sequence>
<dbReference type="InterPro" id="IPR036097">
    <property type="entry name" value="HisK_dim/P_sf"/>
</dbReference>
<dbReference type="InterPro" id="IPR003594">
    <property type="entry name" value="HATPase_dom"/>
</dbReference>
<feature type="transmembrane region" description="Helical" evidence="8">
    <location>
        <begin position="7"/>
        <end position="28"/>
    </location>
</feature>
<dbReference type="InterPro" id="IPR036890">
    <property type="entry name" value="HATPase_C_sf"/>
</dbReference>
<dbReference type="PANTHER" id="PTHR45436:SF5">
    <property type="entry name" value="SENSOR HISTIDINE KINASE TRCS"/>
    <property type="match status" value="1"/>
</dbReference>
<proteinExistence type="predicted"/>
<dbReference type="SMART" id="SM00387">
    <property type="entry name" value="HATPase_c"/>
    <property type="match status" value="1"/>
</dbReference>